<comment type="caution">
    <text evidence="9">The sequence shown here is derived from an EMBL/GenBank/DDBJ whole genome shotgun (WGS) entry which is preliminary data.</text>
</comment>
<reference evidence="9 10" key="1">
    <citation type="submission" date="2023-12" db="EMBL/GenBank/DDBJ databases">
        <title>Baltic Sea Cyanobacteria.</title>
        <authorList>
            <person name="Delbaje E."/>
            <person name="Fewer D.P."/>
            <person name="Shishido T.K."/>
        </authorList>
    </citation>
    <scope>NUCLEOTIDE SEQUENCE [LARGE SCALE GENOMIC DNA]</scope>
    <source>
        <strain evidence="9 10">UHCC 0139</strain>
    </source>
</reference>
<accession>A0ABU5RQX4</accession>
<feature type="transmembrane region" description="Helical" evidence="7">
    <location>
        <begin position="357"/>
        <end position="380"/>
    </location>
</feature>
<feature type="transmembrane region" description="Helical" evidence="7">
    <location>
        <begin position="275"/>
        <end position="292"/>
    </location>
</feature>
<feature type="transmembrane region" description="Helical" evidence="7">
    <location>
        <begin position="47"/>
        <end position="66"/>
    </location>
</feature>
<dbReference type="Proteomes" id="UP001304461">
    <property type="component" value="Unassembled WGS sequence"/>
</dbReference>
<keyword evidence="6 7" id="KW-0472">Membrane</keyword>
<evidence type="ECO:0000256" key="7">
    <source>
        <dbReference type="SAM" id="Phobius"/>
    </source>
</evidence>
<feature type="transmembrane region" description="Helical" evidence="7">
    <location>
        <begin position="208"/>
        <end position="231"/>
    </location>
</feature>
<feature type="transmembrane region" description="Helical" evidence="7">
    <location>
        <begin position="161"/>
        <end position="178"/>
    </location>
</feature>
<feature type="transmembrane region" description="Helical" evidence="7">
    <location>
        <begin position="243"/>
        <end position="263"/>
    </location>
</feature>
<evidence type="ECO:0000313" key="10">
    <source>
        <dbReference type="Proteomes" id="UP001304461"/>
    </source>
</evidence>
<keyword evidence="3" id="KW-0813">Transport</keyword>
<dbReference type="PROSITE" id="PS50850">
    <property type="entry name" value="MFS"/>
    <property type="match status" value="1"/>
</dbReference>
<evidence type="ECO:0000256" key="2">
    <source>
        <dbReference type="ARBA" id="ARBA00008335"/>
    </source>
</evidence>
<feature type="transmembrane region" description="Helical" evidence="7">
    <location>
        <begin position="75"/>
        <end position="92"/>
    </location>
</feature>
<dbReference type="SUPFAM" id="SSF103473">
    <property type="entry name" value="MFS general substrate transporter"/>
    <property type="match status" value="1"/>
</dbReference>
<feature type="transmembrane region" description="Helical" evidence="7">
    <location>
        <begin position="298"/>
        <end position="318"/>
    </location>
</feature>
<evidence type="ECO:0000256" key="3">
    <source>
        <dbReference type="ARBA" id="ARBA00022448"/>
    </source>
</evidence>
<evidence type="ECO:0000313" key="9">
    <source>
        <dbReference type="EMBL" id="MEA5390158.1"/>
    </source>
</evidence>
<feature type="transmembrane region" description="Helical" evidence="7">
    <location>
        <begin position="137"/>
        <end position="155"/>
    </location>
</feature>
<protein>
    <submittedName>
        <fullName evidence="9">MFS transporter</fullName>
    </submittedName>
</protein>
<keyword evidence="4 7" id="KW-0812">Transmembrane</keyword>
<dbReference type="InterPro" id="IPR011701">
    <property type="entry name" value="MFS"/>
</dbReference>
<evidence type="ECO:0000259" key="8">
    <source>
        <dbReference type="PROSITE" id="PS50850"/>
    </source>
</evidence>
<dbReference type="InterPro" id="IPR036259">
    <property type="entry name" value="MFS_trans_sf"/>
</dbReference>
<feature type="transmembrane region" description="Helical" evidence="7">
    <location>
        <begin position="12"/>
        <end position="35"/>
    </location>
</feature>
<evidence type="ECO:0000256" key="6">
    <source>
        <dbReference type="ARBA" id="ARBA00023136"/>
    </source>
</evidence>
<dbReference type="EMBL" id="JAYGHX010000001">
    <property type="protein sequence ID" value="MEA5390158.1"/>
    <property type="molecule type" value="Genomic_DNA"/>
</dbReference>
<dbReference type="Pfam" id="PF07690">
    <property type="entry name" value="MFS_1"/>
    <property type="match status" value="1"/>
</dbReference>
<evidence type="ECO:0000256" key="4">
    <source>
        <dbReference type="ARBA" id="ARBA00022692"/>
    </source>
</evidence>
<feature type="transmembrane region" description="Helical" evidence="7">
    <location>
        <begin position="98"/>
        <end position="117"/>
    </location>
</feature>
<feature type="transmembrane region" description="Helical" evidence="7">
    <location>
        <begin position="325"/>
        <end position="345"/>
    </location>
</feature>
<gene>
    <name evidence="9" type="ORF">VB738_02675</name>
</gene>
<dbReference type="PANTHER" id="PTHR23514">
    <property type="entry name" value="BYPASS OF STOP CODON PROTEIN 6"/>
    <property type="match status" value="1"/>
</dbReference>
<keyword evidence="5 7" id="KW-1133">Transmembrane helix</keyword>
<evidence type="ECO:0000256" key="5">
    <source>
        <dbReference type="ARBA" id="ARBA00022989"/>
    </source>
</evidence>
<comment type="similarity">
    <text evidence="2">Belongs to the major facilitator superfamily.</text>
</comment>
<sequence>MADTASDLRMGVACAAFVVIGAVEAALGVLVPSLLDTFTLSTGSVTLLLVSQIVGYLLAALLNGVVSSRLGLDQLLLVAFTLLASALLLYALTPRWDLMVATGLVVGLGIGLVDAGLNTAVAQHAAGARLIGPLHGFYGVGAVTGPAIATTVLALGGGWRQVYLVLAGLGGLVLLRLWQQRRAGPGPRPAGAAGGDWRVLGQALRRPAVGLCGLVLLAAVGLEASIGTWAFSVQHLGRSQAAVAAGIGVSLYWLGLTAGRFGFGGLVGRLGVIRWISGSLALLLAALIGWSGGAAPWLALPLAGFGLAGIFPATILLIPRRLPVALVPAAVGLATSAASAGAVAVPSSLGWIAADLGLAAVPALLIPVGLALAGLHVLLLPRHG</sequence>
<feature type="domain" description="Major facilitator superfamily (MFS) profile" evidence="8">
    <location>
        <begin position="9"/>
        <end position="384"/>
    </location>
</feature>
<dbReference type="Gene3D" id="1.20.1250.20">
    <property type="entry name" value="MFS general substrate transporter like domains"/>
    <property type="match status" value="1"/>
</dbReference>
<evidence type="ECO:0000256" key="1">
    <source>
        <dbReference type="ARBA" id="ARBA00004651"/>
    </source>
</evidence>
<dbReference type="InterPro" id="IPR051788">
    <property type="entry name" value="MFS_Transporter"/>
</dbReference>
<comment type="subcellular location">
    <subcellularLocation>
        <location evidence="1">Cell membrane</location>
        <topology evidence="1">Multi-pass membrane protein</topology>
    </subcellularLocation>
</comment>
<organism evidence="9 10">
    <name type="scientific">Cyanobium gracile UHCC 0139</name>
    <dbReference type="NCBI Taxonomy" id="3110308"/>
    <lineage>
        <taxon>Bacteria</taxon>
        <taxon>Bacillati</taxon>
        <taxon>Cyanobacteriota</taxon>
        <taxon>Cyanophyceae</taxon>
        <taxon>Synechococcales</taxon>
        <taxon>Prochlorococcaceae</taxon>
        <taxon>Cyanobium</taxon>
    </lineage>
</organism>
<name>A0ABU5RQX4_9CYAN</name>
<dbReference type="RefSeq" id="WP_323304271.1">
    <property type="nucleotide sequence ID" value="NZ_JAYGHX010000001.1"/>
</dbReference>
<dbReference type="PANTHER" id="PTHR23514:SF3">
    <property type="entry name" value="BYPASS OF STOP CODON PROTEIN 6"/>
    <property type="match status" value="1"/>
</dbReference>
<dbReference type="InterPro" id="IPR020846">
    <property type="entry name" value="MFS_dom"/>
</dbReference>
<keyword evidence="10" id="KW-1185">Reference proteome</keyword>
<proteinExistence type="inferred from homology"/>